<feature type="binding site" evidence="1">
    <location>
        <position position="224"/>
    </location>
    <ligand>
        <name>Mg(2+)</name>
        <dbReference type="ChEBI" id="CHEBI:18420"/>
        <label>1</label>
    </ligand>
</feature>
<evidence type="ECO:0000256" key="1">
    <source>
        <dbReference type="PIRSR" id="PIRSR605502-1"/>
    </source>
</evidence>
<dbReference type="PANTHER" id="PTHR16222">
    <property type="entry name" value="ADP-RIBOSYLGLYCOHYDROLASE"/>
    <property type="match status" value="1"/>
</dbReference>
<dbReference type="RefSeq" id="WP_303763365.1">
    <property type="nucleotide sequence ID" value="NZ_JABZGR010000007.1"/>
</dbReference>
<comment type="cofactor">
    <cofactor evidence="1">
        <name>Mg(2+)</name>
        <dbReference type="ChEBI" id="CHEBI:18420"/>
    </cofactor>
    <text evidence="1">Binds 2 magnesium ions per subunit.</text>
</comment>
<dbReference type="Gene3D" id="1.10.4080.10">
    <property type="entry name" value="ADP-ribosylation/Crystallin J1"/>
    <property type="match status" value="1"/>
</dbReference>
<dbReference type="PANTHER" id="PTHR16222:SF12">
    <property type="entry name" value="ADP-RIBOSYLGLYCOHYDROLASE-RELATED"/>
    <property type="match status" value="1"/>
</dbReference>
<protein>
    <submittedName>
        <fullName evidence="2">ADP-ribosylglycohydrolase family protein</fullName>
    </submittedName>
</protein>
<sequence>MMQRSATIMGAIIGDTIGSTYEFNPTKDYNFPLYDDAMNYTDDSIMTIAVADWVLKDESLSPMKLIHTMRYYGNKYNPPKGGYGHLFSEWLRHAEMKAYNSWGNGSAMRVSAIGFAFPTLDKTLKVAEISAAVTHNRPEGIKGAQATAAAIFLARKGESKETIRKYITETFGYNLNRTCEEIRPTYQFEASCQETVPQAIVAFLDSKDYLDAIRLGISLGGDADTIAAITGAIAAAFYKKVPLDLYDRVLAKLPKDLEAITLLFEAKVLA</sequence>
<organism evidence="2 3">
    <name type="scientific">Alloprevotella tannerae</name>
    <dbReference type="NCBI Taxonomy" id="76122"/>
    <lineage>
        <taxon>Bacteria</taxon>
        <taxon>Pseudomonadati</taxon>
        <taxon>Bacteroidota</taxon>
        <taxon>Bacteroidia</taxon>
        <taxon>Bacteroidales</taxon>
        <taxon>Prevotellaceae</taxon>
        <taxon>Alloprevotella</taxon>
    </lineage>
</organism>
<dbReference type="InterPro" id="IPR036705">
    <property type="entry name" value="Ribosyl_crysJ1_sf"/>
</dbReference>
<evidence type="ECO:0000313" key="2">
    <source>
        <dbReference type="EMBL" id="MBF0970141.1"/>
    </source>
</evidence>
<feature type="binding site" evidence="1">
    <location>
        <position position="222"/>
    </location>
    <ligand>
        <name>Mg(2+)</name>
        <dbReference type="ChEBI" id="CHEBI:18420"/>
        <label>1</label>
    </ligand>
</feature>
<dbReference type="SUPFAM" id="SSF101478">
    <property type="entry name" value="ADP-ribosylglycohydrolase"/>
    <property type="match status" value="1"/>
</dbReference>
<dbReference type="InterPro" id="IPR005502">
    <property type="entry name" value="Ribosyl_crysJ1"/>
</dbReference>
<feature type="binding site" evidence="1">
    <location>
        <position position="225"/>
    </location>
    <ligand>
        <name>Mg(2+)</name>
        <dbReference type="ChEBI" id="CHEBI:18420"/>
        <label>1</label>
    </ligand>
</feature>
<dbReference type="AlphaFoldDB" id="A0A929RXK5"/>
<name>A0A929RXK5_9BACT</name>
<dbReference type="Proteomes" id="UP000704068">
    <property type="component" value="Unassembled WGS sequence"/>
</dbReference>
<accession>A0A929RXK5</accession>
<dbReference type="Pfam" id="PF03747">
    <property type="entry name" value="ADP_ribosyl_GH"/>
    <property type="match status" value="1"/>
</dbReference>
<feature type="binding site" evidence="1">
    <location>
        <position position="42"/>
    </location>
    <ligand>
        <name>Mg(2+)</name>
        <dbReference type="ChEBI" id="CHEBI:18420"/>
        <label>1</label>
    </ligand>
</feature>
<dbReference type="EMBL" id="JABZGR010000007">
    <property type="protein sequence ID" value="MBF0970141.1"/>
    <property type="molecule type" value="Genomic_DNA"/>
</dbReference>
<dbReference type="GO" id="GO:0046872">
    <property type="term" value="F:metal ion binding"/>
    <property type="evidence" value="ECO:0007669"/>
    <property type="project" value="UniProtKB-KW"/>
</dbReference>
<comment type="caution">
    <text evidence="2">The sequence shown here is derived from an EMBL/GenBank/DDBJ whole genome shotgun (WGS) entry which is preliminary data.</text>
</comment>
<proteinExistence type="predicted"/>
<evidence type="ECO:0000313" key="3">
    <source>
        <dbReference type="Proteomes" id="UP000704068"/>
    </source>
</evidence>
<gene>
    <name evidence="2" type="ORF">HXK21_03730</name>
</gene>
<reference evidence="2" key="1">
    <citation type="submission" date="2020-04" db="EMBL/GenBank/DDBJ databases">
        <title>Deep metagenomics examines the oral microbiome during advanced dental caries in children, revealing novel taxa and co-occurrences with host molecules.</title>
        <authorList>
            <person name="Baker J.L."/>
            <person name="Morton J.T."/>
            <person name="Dinis M."/>
            <person name="Alvarez R."/>
            <person name="Tran N.C."/>
            <person name="Knight R."/>
            <person name="Edlund A."/>
        </authorList>
    </citation>
    <scope>NUCLEOTIDE SEQUENCE</scope>
    <source>
        <strain evidence="2">JCVI_34_bin.1</strain>
    </source>
</reference>
<feature type="binding site" evidence="1">
    <location>
        <position position="43"/>
    </location>
    <ligand>
        <name>Mg(2+)</name>
        <dbReference type="ChEBI" id="CHEBI:18420"/>
        <label>1</label>
    </ligand>
</feature>
<keyword evidence="1" id="KW-0479">Metal-binding</keyword>
<dbReference type="InterPro" id="IPR050792">
    <property type="entry name" value="ADP-ribosylglycohydrolase"/>
</dbReference>
<keyword evidence="1" id="KW-0460">Magnesium</keyword>
<feature type="binding site" evidence="1">
    <location>
        <position position="41"/>
    </location>
    <ligand>
        <name>Mg(2+)</name>
        <dbReference type="ChEBI" id="CHEBI:18420"/>
        <label>1</label>
    </ligand>
</feature>